<dbReference type="PROSITE" id="PS50106">
    <property type="entry name" value="PDZ"/>
    <property type="match status" value="1"/>
</dbReference>
<evidence type="ECO:0000259" key="2">
    <source>
        <dbReference type="PROSITE" id="PS50995"/>
    </source>
</evidence>
<feature type="domain" description="HTH marR-type" evidence="2">
    <location>
        <begin position="32"/>
        <end position="167"/>
    </location>
</feature>
<gene>
    <name evidence="3" type="ORF">ACFQMG_03915</name>
</gene>
<dbReference type="Gene3D" id="1.10.10.10">
    <property type="entry name" value="Winged helix-like DNA-binding domain superfamily/Winged helix DNA-binding domain"/>
    <property type="match status" value="1"/>
</dbReference>
<dbReference type="RefSeq" id="WP_345709248.1">
    <property type="nucleotide sequence ID" value="NZ_BAABKV010000001.1"/>
</dbReference>
<dbReference type="Gene3D" id="2.30.42.10">
    <property type="match status" value="1"/>
</dbReference>
<dbReference type="SUPFAM" id="SSF50156">
    <property type="entry name" value="PDZ domain-like"/>
    <property type="match status" value="1"/>
</dbReference>
<name>A0ABW2FQX6_9ACTN</name>
<dbReference type="PRINTS" id="PR00598">
    <property type="entry name" value="HTHMARR"/>
</dbReference>
<protein>
    <submittedName>
        <fullName evidence="3">MarR family transcriptional regulator</fullName>
    </submittedName>
</protein>
<dbReference type="Pfam" id="PF12802">
    <property type="entry name" value="MarR_2"/>
    <property type="match status" value="1"/>
</dbReference>
<dbReference type="SUPFAM" id="SSF46785">
    <property type="entry name" value="Winged helix' DNA-binding domain"/>
    <property type="match status" value="1"/>
</dbReference>
<organism evidence="3 4">
    <name type="scientific">Kitasatospora paranensis</name>
    <dbReference type="NCBI Taxonomy" id="258053"/>
    <lineage>
        <taxon>Bacteria</taxon>
        <taxon>Bacillati</taxon>
        <taxon>Actinomycetota</taxon>
        <taxon>Actinomycetes</taxon>
        <taxon>Kitasatosporales</taxon>
        <taxon>Streptomycetaceae</taxon>
        <taxon>Kitasatospora</taxon>
    </lineage>
</organism>
<dbReference type="PANTHER" id="PTHR33164:SF104">
    <property type="entry name" value="TRANSCRIPTIONAL REGULATORY PROTEIN"/>
    <property type="match status" value="1"/>
</dbReference>
<feature type="domain" description="PDZ" evidence="1">
    <location>
        <begin position="186"/>
        <end position="229"/>
    </location>
</feature>
<dbReference type="InterPro" id="IPR039422">
    <property type="entry name" value="MarR/SlyA-like"/>
</dbReference>
<dbReference type="Proteomes" id="UP001596435">
    <property type="component" value="Unassembled WGS sequence"/>
</dbReference>
<evidence type="ECO:0000313" key="3">
    <source>
        <dbReference type="EMBL" id="MFC7178710.1"/>
    </source>
</evidence>
<reference evidence="4" key="1">
    <citation type="journal article" date="2019" name="Int. J. Syst. Evol. Microbiol.">
        <title>The Global Catalogue of Microorganisms (GCM) 10K type strain sequencing project: providing services to taxonomists for standard genome sequencing and annotation.</title>
        <authorList>
            <consortium name="The Broad Institute Genomics Platform"/>
            <consortium name="The Broad Institute Genome Sequencing Center for Infectious Disease"/>
            <person name="Wu L."/>
            <person name="Ma J."/>
        </authorList>
    </citation>
    <scope>NUCLEOTIDE SEQUENCE [LARGE SCALE GENOMIC DNA]</scope>
    <source>
        <strain evidence="4">CGMCC 1.12859</strain>
    </source>
</reference>
<proteinExistence type="predicted"/>
<keyword evidence="4" id="KW-1185">Reference proteome</keyword>
<dbReference type="PANTHER" id="PTHR33164">
    <property type="entry name" value="TRANSCRIPTIONAL REGULATOR, MARR FAMILY"/>
    <property type="match status" value="1"/>
</dbReference>
<dbReference type="EMBL" id="JBHTAJ010000005">
    <property type="protein sequence ID" value="MFC7178710.1"/>
    <property type="molecule type" value="Genomic_DNA"/>
</dbReference>
<dbReference type="InterPro" id="IPR001478">
    <property type="entry name" value="PDZ"/>
</dbReference>
<accession>A0ABW2FQX6</accession>
<dbReference type="InterPro" id="IPR036388">
    <property type="entry name" value="WH-like_DNA-bd_sf"/>
</dbReference>
<dbReference type="PROSITE" id="PS50995">
    <property type="entry name" value="HTH_MARR_2"/>
    <property type="match status" value="1"/>
</dbReference>
<dbReference type="SMART" id="SM00347">
    <property type="entry name" value="HTH_MARR"/>
    <property type="match status" value="1"/>
</dbReference>
<evidence type="ECO:0000313" key="4">
    <source>
        <dbReference type="Proteomes" id="UP001596435"/>
    </source>
</evidence>
<comment type="caution">
    <text evidence="3">The sequence shown here is derived from an EMBL/GenBank/DDBJ whole genome shotgun (WGS) entry which is preliminary data.</text>
</comment>
<dbReference type="InterPro" id="IPR000835">
    <property type="entry name" value="HTH_MarR-typ"/>
</dbReference>
<sequence>MNDPTPEPAARDSVDAILDQWRKERPDLQVAPVGVITRLARVRAHLDGALTEVFDGFDLTPADFQVLVVLRRAGAPYRLGQARLMAALGLTSGTVSVRMSRLEARGVVLREADPDDKRTFTVRLTALGEELFDRIAPVHLQGEDRLLSALHPDEQLHLADLLRKLLGSYEQTGPQAVRIWGMRVEPAHLARARRAAVGLSDRAGLLVADVTPAGPAALAGIAAGDLVVATVHGAVRSPQDLPLQSGEPVELTLLRGEERIRALIAPSAATEARS</sequence>
<dbReference type="InterPro" id="IPR036034">
    <property type="entry name" value="PDZ_sf"/>
</dbReference>
<dbReference type="InterPro" id="IPR036390">
    <property type="entry name" value="WH_DNA-bd_sf"/>
</dbReference>
<evidence type="ECO:0000259" key="1">
    <source>
        <dbReference type="PROSITE" id="PS50106"/>
    </source>
</evidence>